<evidence type="ECO:0000313" key="1">
    <source>
        <dbReference type="EMBL" id="GIX74484.1"/>
    </source>
</evidence>
<organism evidence="1 2">
    <name type="scientific">Caerostris extrusa</name>
    <name type="common">Bark spider</name>
    <name type="synonym">Caerostris bankana</name>
    <dbReference type="NCBI Taxonomy" id="172846"/>
    <lineage>
        <taxon>Eukaryota</taxon>
        <taxon>Metazoa</taxon>
        <taxon>Ecdysozoa</taxon>
        <taxon>Arthropoda</taxon>
        <taxon>Chelicerata</taxon>
        <taxon>Arachnida</taxon>
        <taxon>Araneae</taxon>
        <taxon>Araneomorphae</taxon>
        <taxon>Entelegynae</taxon>
        <taxon>Araneoidea</taxon>
        <taxon>Araneidae</taxon>
        <taxon>Caerostris</taxon>
    </lineage>
</organism>
<dbReference type="Proteomes" id="UP001054945">
    <property type="component" value="Unassembled WGS sequence"/>
</dbReference>
<evidence type="ECO:0000313" key="2">
    <source>
        <dbReference type="Proteomes" id="UP001054945"/>
    </source>
</evidence>
<dbReference type="AlphaFoldDB" id="A0AAV4MQ03"/>
<keyword evidence="2" id="KW-1185">Reference proteome</keyword>
<gene>
    <name evidence="1" type="primary">AVEN_203779_1</name>
    <name evidence="1" type="ORF">CEXT_689561</name>
</gene>
<sequence length="114" mass="13645">KHLADFLETSIRLRRSFAQEDELRQRYLTYSKCLNMHRKSTEDKCGKLLEFEDANQFTVEHCKNYEENFQCSLKETLKSCGKDAMLLLTDVLTLFITLWKWHAKIFRICMILQC</sequence>
<comment type="caution">
    <text evidence="1">The sequence shown here is derived from an EMBL/GenBank/DDBJ whole genome shotgun (WGS) entry which is preliminary data.</text>
</comment>
<dbReference type="EMBL" id="BPLR01020071">
    <property type="protein sequence ID" value="GIX74484.1"/>
    <property type="molecule type" value="Genomic_DNA"/>
</dbReference>
<protein>
    <submittedName>
        <fullName evidence="1">Uncharacterized protein</fullName>
    </submittedName>
</protein>
<feature type="non-terminal residue" evidence="1">
    <location>
        <position position="1"/>
    </location>
</feature>
<reference evidence="1 2" key="1">
    <citation type="submission" date="2021-06" db="EMBL/GenBank/DDBJ databases">
        <title>Caerostris extrusa draft genome.</title>
        <authorList>
            <person name="Kono N."/>
            <person name="Arakawa K."/>
        </authorList>
    </citation>
    <scope>NUCLEOTIDE SEQUENCE [LARGE SCALE GENOMIC DNA]</scope>
</reference>
<name>A0AAV4MQ03_CAEEX</name>
<accession>A0AAV4MQ03</accession>
<proteinExistence type="predicted"/>